<accession>A0ABT2LVU1</accession>
<dbReference type="PROSITE" id="PS51186">
    <property type="entry name" value="GNAT"/>
    <property type="match status" value="1"/>
</dbReference>
<sequence length="208" mass="23234">MSYPLTALMPRDCIRPALQEEAGEIARLFLISSDGLAAYIWSKMDMQGLSLEEIGTARYARTNTAFSFENCLVAVRGYRIAGMVHAFPMEADASGVEETDPVLRPYAELEDPGSLYVSGLAVHDRYRGRGIGGELMDHVYAVARSRGLPRVSLICFERNETAFEFYRKRGFQEIARRPVVPHRSLHDSDGDAVLMVRDCSSTAQVHRT</sequence>
<dbReference type="CDD" id="cd04301">
    <property type="entry name" value="NAT_SF"/>
    <property type="match status" value="1"/>
</dbReference>
<name>A0ABT2LVU1_9HYPH</name>
<evidence type="ECO:0000313" key="5">
    <source>
        <dbReference type="Proteomes" id="UP001320831"/>
    </source>
</evidence>
<dbReference type="InterPro" id="IPR050832">
    <property type="entry name" value="Bact_Acetyltransf"/>
</dbReference>
<reference evidence="4 5" key="1">
    <citation type="submission" date="2022-09" db="EMBL/GenBank/DDBJ databases">
        <title>Chelativorans salina sp. nov., a novel slightly halophilic bacterium isolated from a saline lake sediment enrichment.</title>
        <authorList>
            <person name="Gao L."/>
            <person name="Fang B.-Z."/>
            <person name="Li W.-J."/>
        </authorList>
    </citation>
    <scope>NUCLEOTIDE SEQUENCE [LARGE SCALE GENOMIC DNA]</scope>
    <source>
        <strain evidence="4 5">EGI FJ00035</strain>
    </source>
</reference>
<dbReference type="SUPFAM" id="SSF55729">
    <property type="entry name" value="Acyl-CoA N-acyltransferases (Nat)"/>
    <property type="match status" value="1"/>
</dbReference>
<evidence type="ECO:0000259" key="3">
    <source>
        <dbReference type="PROSITE" id="PS51186"/>
    </source>
</evidence>
<keyword evidence="2" id="KW-0012">Acyltransferase</keyword>
<dbReference type="InterPro" id="IPR000182">
    <property type="entry name" value="GNAT_dom"/>
</dbReference>
<keyword evidence="1" id="KW-0808">Transferase</keyword>
<dbReference type="Gene3D" id="3.40.630.30">
    <property type="match status" value="1"/>
</dbReference>
<comment type="caution">
    <text evidence="4">The sequence shown here is derived from an EMBL/GenBank/DDBJ whole genome shotgun (WGS) entry which is preliminary data.</text>
</comment>
<evidence type="ECO:0000256" key="2">
    <source>
        <dbReference type="ARBA" id="ARBA00023315"/>
    </source>
</evidence>
<gene>
    <name evidence="4" type="ORF">N5A92_26975</name>
</gene>
<dbReference type="PANTHER" id="PTHR43877">
    <property type="entry name" value="AMINOALKYLPHOSPHONATE N-ACETYLTRANSFERASE-RELATED-RELATED"/>
    <property type="match status" value="1"/>
</dbReference>
<proteinExistence type="predicted"/>
<protein>
    <submittedName>
        <fullName evidence="4">GNAT family N-acetyltransferase</fullName>
    </submittedName>
</protein>
<dbReference type="RefSeq" id="WP_260907695.1">
    <property type="nucleotide sequence ID" value="NZ_JAOCZP010000017.1"/>
</dbReference>
<keyword evidence="5" id="KW-1185">Reference proteome</keyword>
<dbReference type="InterPro" id="IPR016181">
    <property type="entry name" value="Acyl_CoA_acyltransferase"/>
</dbReference>
<evidence type="ECO:0000256" key="1">
    <source>
        <dbReference type="ARBA" id="ARBA00022679"/>
    </source>
</evidence>
<dbReference type="EMBL" id="JAOCZP010000017">
    <property type="protein sequence ID" value="MCT7378655.1"/>
    <property type="molecule type" value="Genomic_DNA"/>
</dbReference>
<feature type="domain" description="N-acetyltransferase" evidence="3">
    <location>
        <begin position="12"/>
        <end position="200"/>
    </location>
</feature>
<dbReference type="Proteomes" id="UP001320831">
    <property type="component" value="Unassembled WGS sequence"/>
</dbReference>
<organism evidence="4 5">
    <name type="scientific">Chelativorans salis</name>
    <dbReference type="NCBI Taxonomy" id="2978478"/>
    <lineage>
        <taxon>Bacteria</taxon>
        <taxon>Pseudomonadati</taxon>
        <taxon>Pseudomonadota</taxon>
        <taxon>Alphaproteobacteria</taxon>
        <taxon>Hyphomicrobiales</taxon>
        <taxon>Phyllobacteriaceae</taxon>
        <taxon>Chelativorans</taxon>
    </lineage>
</organism>
<evidence type="ECO:0000313" key="4">
    <source>
        <dbReference type="EMBL" id="MCT7378655.1"/>
    </source>
</evidence>
<dbReference type="Pfam" id="PF00583">
    <property type="entry name" value="Acetyltransf_1"/>
    <property type="match status" value="1"/>
</dbReference>